<evidence type="ECO:0000313" key="1">
    <source>
        <dbReference type="EMBL" id="BCT91974.1"/>
    </source>
</evidence>
<protein>
    <recommendedName>
        <fullName evidence="3">DUF883 domain-containing protein</fullName>
    </recommendedName>
</protein>
<dbReference type="EMBL" id="AP024545">
    <property type="protein sequence ID" value="BCT91974.1"/>
    <property type="molecule type" value="Genomic_DNA"/>
</dbReference>
<dbReference type="Proteomes" id="UP000681317">
    <property type="component" value="Chromosome"/>
</dbReference>
<gene>
    <name evidence="1" type="ORF">LYSCAS_09980</name>
</gene>
<name>A0ABN6FRD5_9GAMM</name>
<reference evidence="1 2" key="1">
    <citation type="submission" date="2021-03" db="EMBL/GenBank/DDBJ databases">
        <title>Complete Genome Sequences of Two Lysobacter Strains Isolated from Sea Water (Lysobacter caseinilyticus) and Soil (Lysobacter helvus) in South Korea.</title>
        <authorList>
            <person name="Watanabe Y."/>
            <person name="Arakawa K."/>
        </authorList>
    </citation>
    <scope>NUCLEOTIDE SEQUENCE [LARGE SCALE GENOMIC DNA]</scope>
    <source>
        <strain evidence="1 2">KVB24</strain>
    </source>
</reference>
<evidence type="ECO:0000313" key="2">
    <source>
        <dbReference type="Proteomes" id="UP000681317"/>
    </source>
</evidence>
<accession>A0ABN6FRD5</accession>
<organism evidence="1 2">
    <name type="scientific">Noviluteimonas caseinilytica</name>
    <dbReference type="NCBI Taxonomy" id="2675101"/>
    <lineage>
        <taxon>Bacteria</taxon>
        <taxon>Pseudomonadati</taxon>
        <taxon>Pseudomonadota</taxon>
        <taxon>Gammaproteobacteria</taxon>
        <taxon>Lysobacterales</taxon>
        <taxon>Lysobacteraceae</taxon>
        <taxon>Noviluteimonas</taxon>
    </lineage>
</organism>
<evidence type="ECO:0008006" key="3">
    <source>
        <dbReference type="Google" id="ProtNLM"/>
    </source>
</evidence>
<proteinExistence type="predicted"/>
<dbReference type="RefSeq" id="WP_213436328.1">
    <property type="nucleotide sequence ID" value="NZ_AP024545.1"/>
</dbReference>
<sequence>MSPDNNGRATDAMKQDLSEAGSHFKGAAVAAGDALKGAASAAGDEMRLGKAQMKAELADGTLAGISAAENLGSASREQMDVLMDKGRDLVDSAAELIRERPLASFGVAFAAGWLIAKLGRGSSDK</sequence>
<keyword evidence="2" id="KW-1185">Reference proteome</keyword>